<dbReference type="AlphaFoldDB" id="A0A7Z0EJT9"/>
<accession>A0A7Z0EJT9</accession>
<evidence type="ECO:0000313" key="2">
    <source>
        <dbReference type="Proteomes" id="UP000572051"/>
    </source>
</evidence>
<dbReference type="EMBL" id="JACCFS010000001">
    <property type="protein sequence ID" value="NYJ33410.1"/>
    <property type="molecule type" value="Genomic_DNA"/>
</dbReference>
<organism evidence="1 2">
    <name type="scientific">Nocardiopsis aegyptia</name>
    <dbReference type="NCBI Taxonomy" id="220378"/>
    <lineage>
        <taxon>Bacteria</taxon>
        <taxon>Bacillati</taxon>
        <taxon>Actinomycetota</taxon>
        <taxon>Actinomycetes</taxon>
        <taxon>Streptosporangiales</taxon>
        <taxon>Nocardiopsidaceae</taxon>
        <taxon>Nocardiopsis</taxon>
    </lineage>
</organism>
<keyword evidence="2" id="KW-1185">Reference proteome</keyword>
<evidence type="ECO:0000313" key="1">
    <source>
        <dbReference type="EMBL" id="NYJ33410.1"/>
    </source>
</evidence>
<name>A0A7Z0EJT9_9ACTN</name>
<proteinExistence type="predicted"/>
<dbReference type="Proteomes" id="UP000572051">
    <property type="component" value="Unassembled WGS sequence"/>
</dbReference>
<comment type="caution">
    <text evidence="1">The sequence shown here is derived from an EMBL/GenBank/DDBJ whole genome shotgun (WGS) entry which is preliminary data.</text>
</comment>
<dbReference type="RefSeq" id="WP_179821582.1">
    <property type="nucleotide sequence ID" value="NZ_JACCFS010000001.1"/>
</dbReference>
<reference evidence="1 2" key="1">
    <citation type="submission" date="2020-07" db="EMBL/GenBank/DDBJ databases">
        <title>Sequencing the genomes of 1000 actinobacteria strains.</title>
        <authorList>
            <person name="Klenk H.-P."/>
        </authorList>
    </citation>
    <scope>NUCLEOTIDE SEQUENCE [LARGE SCALE GENOMIC DNA]</scope>
    <source>
        <strain evidence="1 2">DSM 44442</strain>
    </source>
</reference>
<sequence length="217" mass="23964">MSFDLAFWRADGPLTAQDAQQVYQVLCHGGGNVPAHPAVDAFHADLLARYPVPGRDDGRSPWSVRPWHTDECVLGCMPYSEADAMAPVLLDLARRHGLTCYDPQSGTVHFPRNANTLTLRLYEDVVVHGPAPEDVRWVLERIGARAWFAILEDEAGGFVQTATGPAAPEGSFAVEYRDGEQYQALVDDLARVLPVFEGFLRGDRAWRTTLDFTVLGL</sequence>
<gene>
    <name evidence="1" type="ORF">HNR10_001291</name>
</gene>
<protein>
    <submittedName>
        <fullName evidence="1">Uncharacterized protein</fullName>
    </submittedName>
</protein>